<reference evidence="6" key="1">
    <citation type="submission" date="2025-08" db="UniProtKB">
        <authorList>
            <consortium name="RefSeq"/>
        </authorList>
    </citation>
    <scope>IDENTIFICATION</scope>
    <source>
        <tissue evidence="6">Tentacle</tissue>
    </source>
</reference>
<gene>
    <name evidence="6" type="primary">LOC116308932</name>
</gene>
<feature type="region of interest" description="Disordered" evidence="3">
    <location>
        <begin position="831"/>
        <end position="855"/>
    </location>
</feature>
<evidence type="ECO:0000256" key="3">
    <source>
        <dbReference type="SAM" id="MobiDB-lite"/>
    </source>
</evidence>
<feature type="region of interest" description="Disordered" evidence="3">
    <location>
        <begin position="982"/>
        <end position="1010"/>
    </location>
</feature>
<sequence>MNREERLERTMSMAQNKGLLNNPGQNNCFLNSAVQVFWHLDVFRRSFREIKGHFCMGKSCIFCALQNIFKDFQYSNNDALPPDALRIAMANTFKDQRKFQMGDMDDAAECFETILSRMHFHLAMDETDDGCNAQHCITHQKFAMQIIEQTVCPCGEQSEPLPFFQTVHYVSASALCAKARRIEKFLGEEYNHTKHFGTLLRMTGEDTRDCASPECDENIRVQRSLLNCPEIVSVGLNWDSESPEADHIAEVLQCIGTTLKLPYLFHHVYNAHRASLNLVGIVTYYGKHYSTFVFHSKLKTWIYFDDARVQEIGPDWSVIQEKCRRCHYQPLLLLYANPNGTPVNTSTAPQEKVLINNGTFVRTPDSRPKSRRLSSEFFRYNGERVRPRKRHSSNCENNICRTDSESNMSTLKSEKRLSTSEGNDDTLKARDNHTSVHPTWLDDESGTLKANDSSDNQRSRRTDSKTIKDEKSPRSRRSKSCDTLDDGTLRKKPSLTRMNSTGSDVTETLKRKKRASIGKDKQKKTGLRRIGSAIIQAMKPATAITHIKTSRKKNKDRRPSDASTVSNGERGSMELSSNPDATITQQDLLRLYEQAQSDDYLWSPSHDSGIGSATGSVSSNDTNHGGSDEDLVEYSHTLYALRNGGHKPKSSSNRMNKSRTSEECEVLLQQGDNMVLQSQNAENSRDYKSALRFCAEAATSFRKATEISGMSSNNGKYAVIKKDQCQLKIRQLRQKIEAVSNVDNMPKLAKREDDEVLRQQRIRDEMILKQQQQNHAQYGTLRNQPTLHKVSPSSATLLHSRQDSSPKLDPRINQEYHSLKDPMSCTLPIKPKRVSSNHYSNKINPSRNECTQKIKPDSMCYSPTHYDDMTGRMMGLSIHQPTHINGYSPSEKFSFENPSTVQKNINVSRSYTSDSEATKPRPTERKISSSATIYLQPTRGDSYVVARRGGYDPMSYVSPEEEQPRQSKVYYAGASEFNVGKDTGLRSRSYGSMETPTSSHSSGRVPFDALPPSYRPSPPSYQSIQQARASLNNSNISPRKPWYHDNTSVHSEPLLESSAPANLRAVSARIIVDRPVCESCLQVPVGRQQRICAGCVQEHNRRHRQLQDGTDMLY</sequence>
<feature type="compositionally biased region" description="Basic and acidic residues" evidence="3">
    <location>
        <begin position="916"/>
        <end position="927"/>
    </location>
</feature>
<proteinExistence type="predicted"/>
<evidence type="ECO:0000259" key="4">
    <source>
        <dbReference type="PROSITE" id="PS50235"/>
    </source>
</evidence>
<feature type="compositionally biased region" description="Polar residues" evidence="3">
    <location>
        <begin position="496"/>
        <end position="506"/>
    </location>
</feature>
<feature type="compositionally biased region" description="Polar residues" evidence="3">
    <location>
        <begin position="989"/>
        <end position="1002"/>
    </location>
</feature>
<dbReference type="PANTHER" id="PTHR22975">
    <property type="entry name" value="UBIQUITIN SPECIFIC PROTEINASE"/>
    <property type="match status" value="1"/>
</dbReference>
<organism evidence="5 6">
    <name type="scientific">Actinia tenebrosa</name>
    <name type="common">Australian red waratah sea anemone</name>
    <dbReference type="NCBI Taxonomy" id="6105"/>
    <lineage>
        <taxon>Eukaryota</taxon>
        <taxon>Metazoa</taxon>
        <taxon>Cnidaria</taxon>
        <taxon>Anthozoa</taxon>
        <taxon>Hexacorallia</taxon>
        <taxon>Actiniaria</taxon>
        <taxon>Actiniidae</taxon>
        <taxon>Actinia</taxon>
    </lineage>
</organism>
<feature type="compositionally biased region" description="Polar residues" evidence="3">
    <location>
        <begin position="611"/>
        <end position="625"/>
    </location>
</feature>
<feature type="region of interest" description="Disordered" evidence="3">
    <location>
        <begin position="383"/>
        <end position="581"/>
    </location>
</feature>
<feature type="domain" description="USP" evidence="4">
    <location>
        <begin position="17"/>
        <end position="338"/>
    </location>
</feature>
<feature type="region of interest" description="Disordered" evidence="3">
    <location>
        <begin position="904"/>
        <end position="933"/>
    </location>
</feature>
<dbReference type="PANTHER" id="PTHR22975:SF9">
    <property type="entry name" value="ECHINUS SPLICE FORM 3"/>
    <property type="match status" value="1"/>
</dbReference>
<dbReference type="Pfam" id="PF00443">
    <property type="entry name" value="UCH"/>
    <property type="match status" value="1"/>
</dbReference>
<dbReference type="InterPro" id="IPR028889">
    <property type="entry name" value="USP"/>
</dbReference>
<feature type="compositionally biased region" description="Basic and acidic residues" evidence="3">
    <location>
        <begin position="455"/>
        <end position="473"/>
    </location>
</feature>
<evidence type="ECO:0000313" key="5">
    <source>
        <dbReference type="Proteomes" id="UP000515163"/>
    </source>
</evidence>
<evidence type="ECO:0000256" key="1">
    <source>
        <dbReference type="ARBA" id="ARBA00022786"/>
    </source>
</evidence>
<dbReference type="InterPro" id="IPR052398">
    <property type="entry name" value="Ubiquitin_hydrolase_53/54"/>
</dbReference>
<feature type="compositionally biased region" description="Polar residues" evidence="3">
    <location>
        <begin position="561"/>
        <end position="581"/>
    </location>
</feature>
<dbReference type="AlphaFoldDB" id="A0A6P8J6B9"/>
<evidence type="ECO:0000256" key="2">
    <source>
        <dbReference type="ARBA" id="ARBA00022801"/>
    </source>
</evidence>
<dbReference type="GeneID" id="116308932"/>
<feature type="compositionally biased region" description="Basic residues" evidence="3">
    <location>
        <begin position="510"/>
        <end position="527"/>
    </location>
</feature>
<dbReference type="GO" id="GO:0004843">
    <property type="term" value="F:cysteine-type deubiquitinase activity"/>
    <property type="evidence" value="ECO:0007669"/>
    <property type="project" value="InterPro"/>
</dbReference>
<keyword evidence="1" id="KW-0833">Ubl conjugation pathway</keyword>
<keyword evidence="5" id="KW-1185">Reference proteome</keyword>
<dbReference type="InterPro" id="IPR038765">
    <property type="entry name" value="Papain-like_cys_pep_sf"/>
</dbReference>
<dbReference type="GO" id="GO:0016579">
    <property type="term" value="P:protein deubiquitination"/>
    <property type="evidence" value="ECO:0007669"/>
    <property type="project" value="InterPro"/>
</dbReference>
<dbReference type="OrthoDB" id="205782at2759"/>
<dbReference type="RefSeq" id="XP_031575312.1">
    <property type="nucleotide sequence ID" value="XM_031719452.1"/>
</dbReference>
<name>A0A6P8J6B9_ACTTE</name>
<dbReference type="PROSITE" id="PS50235">
    <property type="entry name" value="USP_3"/>
    <property type="match status" value="1"/>
</dbReference>
<dbReference type="Gene3D" id="3.90.70.10">
    <property type="entry name" value="Cysteine proteinases"/>
    <property type="match status" value="1"/>
</dbReference>
<dbReference type="SUPFAM" id="SSF54001">
    <property type="entry name" value="Cysteine proteinases"/>
    <property type="match status" value="1"/>
</dbReference>
<feature type="compositionally biased region" description="Basic and acidic residues" evidence="3">
    <location>
        <begin position="425"/>
        <end position="434"/>
    </location>
</feature>
<dbReference type="InterPro" id="IPR001394">
    <property type="entry name" value="Peptidase_C19_UCH"/>
</dbReference>
<feature type="compositionally biased region" description="Polar residues" evidence="3">
    <location>
        <begin position="394"/>
        <end position="411"/>
    </location>
</feature>
<feature type="compositionally biased region" description="Polar residues" evidence="3">
    <location>
        <begin position="836"/>
        <end position="849"/>
    </location>
</feature>
<feature type="region of interest" description="Disordered" evidence="3">
    <location>
        <begin position="600"/>
        <end position="629"/>
    </location>
</feature>
<evidence type="ECO:0000313" key="6">
    <source>
        <dbReference type="RefSeq" id="XP_031575312.1"/>
    </source>
</evidence>
<dbReference type="Proteomes" id="UP000515163">
    <property type="component" value="Unplaced"/>
</dbReference>
<feature type="compositionally biased region" description="Polar residues" evidence="3">
    <location>
        <begin position="904"/>
        <end position="915"/>
    </location>
</feature>
<dbReference type="KEGG" id="aten:116308932"/>
<accession>A0A6P8J6B9</accession>
<keyword evidence="2" id="KW-0378">Hydrolase</keyword>
<protein>
    <submittedName>
        <fullName evidence="6">Inactive ubiquitin carboxyl-terminal hydrolase 54-like</fullName>
    </submittedName>
</protein>
<dbReference type="InParanoid" id="A0A6P8J6B9"/>